<proteinExistence type="predicted"/>
<dbReference type="OrthoDB" id="5863535at2759"/>
<evidence type="ECO:0000313" key="3">
    <source>
        <dbReference type="WBParaSite" id="HPBE_0000048301-mRNA-1"/>
    </source>
</evidence>
<dbReference type="EMBL" id="UZAH01000342">
    <property type="protein sequence ID" value="VDO18866.1"/>
    <property type="molecule type" value="Genomic_DNA"/>
</dbReference>
<protein>
    <submittedName>
        <fullName evidence="1 3">Uncharacterized protein</fullName>
    </submittedName>
</protein>
<dbReference type="AlphaFoldDB" id="A0A183F2U9"/>
<reference evidence="1 2" key="1">
    <citation type="submission" date="2018-11" db="EMBL/GenBank/DDBJ databases">
        <authorList>
            <consortium name="Pathogen Informatics"/>
        </authorList>
    </citation>
    <scope>NUCLEOTIDE SEQUENCE [LARGE SCALE GENOMIC DNA]</scope>
</reference>
<organism evidence="2 3">
    <name type="scientific">Heligmosomoides polygyrus</name>
    <name type="common">Parasitic roundworm</name>
    <dbReference type="NCBI Taxonomy" id="6339"/>
    <lineage>
        <taxon>Eukaryota</taxon>
        <taxon>Metazoa</taxon>
        <taxon>Ecdysozoa</taxon>
        <taxon>Nematoda</taxon>
        <taxon>Chromadorea</taxon>
        <taxon>Rhabditida</taxon>
        <taxon>Rhabditina</taxon>
        <taxon>Rhabditomorpha</taxon>
        <taxon>Strongyloidea</taxon>
        <taxon>Heligmosomidae</taxon>
        <taxon>Heligmosomoides</taxon>
    </lineage>
</organism>
<dbReference type="Proteomes" id="UP000050761">
    <property type="component" value="Unassembled WGS sequence"/>
</dbReference>
<sequence>MQWLLPKPLIMVTSTESSNRAMVSGICTDLLRSSIARTENIENFFGINNESGHLPTDRKEVLRRWRDYFEEISTMEFPQSEHLKSKICRVVVRPVAMYGAECWSAIKGVEMRLSVMETKMLRCTGGALPCVT</sequence>
<dbReference type="WBParaSite" id="HPBE_0000048301-mRNA-1">
    <property type="protein sequence ID" value="HPBE_0000048301-mRNA-1"/>
    <property type="gene ID" value="HPBE_0000048301"/>
</dbReference>
<evidence type="ECO:0000313" key="1">
    <source>
        <dbReference type="EMBL" id="VDO18866.1"/>
    </source>
</evidence>
<evidence type="ECO:0000313" key="2">
    <source>
        <dbReference type="Proteomes" id="UP000050761"/>
    </source>
</evidence>
<accession>A0A183F2U9</accession>
<accession>A0A3P7TCH0</accession>
<name>A0A183F2U9_HELPZ</name>
<reference evidence="3" key="2">
    <citation type="submission" date="2019-09" db="UniProtKB">
        <authorList>
            <consortium name="WormBaseParasite"/>
        </authorList>
    </citation>
    <scope>IDENTIFICATION</scope>
</reference>
<gene>
    <name evidence="1" type="ORF">HPBE_LOCUS484</name>
</gene>
<keyword evidence="2" id="KW-1185">Reference proteome</keyword>